<sequence length="369" mass="41061">MELLNSTGMLAGYTMGMKPDGRELLVVAIKATFTIPKSGEKPQLAEQQSPLIMADTFTGEPGYSAPFYEVDYSPIKHRCDVLLNGSAHAPQGRPVRMVQVGMRVGTLVKTFNVVGDRCWNAGVVITPEPPAEFTVLPISYDKAFGGLDNFHDDKNKHSAYMLNPVGKGYHQRLASELVDGTPMPNTEEVNRPVQAPNGDYKPMAFGPLGRGWSPRLQYAGTYDQDWIDNIFPFLPVDFQEAYYQAAPEDQQMPYLKGGEEVVLINLSPEGRIAFTLPVIEMPVVFFRKKGERHETFAVIDTLVIEPDKGTFSLTWRANLPLKKNMFEIPQVLVGKMSAGWWRARELGKTYYPSLAHLVEANKSEAGEDG</sequence>
<reference evidence="3" key="1">
    <citation type="submission" date="2017-02" db="EMBL/GenBank/DDBJ databases">
        <authorList>
            <person name="Daims H."/>
        </authorList>
    </citation>
    <scope>NUCLEOTIDE SEQUENCE [LARGE SCALE GENOMIC DNA]</scope>
</reference>
<dbReference type="EMBL" id="FUKJ01000006">
    <property type="protein sequence ID" value="SJM89145.1"/>
    <property type="molecule type" value="Genomic_DNA"/>
</dbReference>
<organism evidence="2 3">
    <name type="scientific">Crenothrix polyspora</name>
    <dbReference type="NCBI Taxonomy" id="360316"/>
    <lineage>
        <taxon>Bacteria</taxon>
        <taxon>Pseudomonadati</taxon>
        <taxon>Pseudomonadota</taxon>
        <taxon>Gammaproteobacteria</taxon>
        <taxon>Methylococcales</taxon>
        <taxon>Crenotrichaceae</taxon>
        <taxon>Crenothrix</taxon>
    </lineage>
</organism>
<accession>A0A1R4GYV0</accession>
<dbReference type="AlphaFoldDB" id="A0A1R4GYV0"/>
<evidence type="ECO:0000313" key="3">
    <source>
        <dbReference type="Proteomes" id="UP000195442"/>
    </source>
</evidence>
<proteinExistence type="predicted"/>
<feature type="domain" description="DUF2169" evidence="1">
    <location>
        <begin position="20"/>
        <end position="316"/>
    </location>
</feature>
<dbReference type="Pfam" id="PF09937">
    <property type="entry name" value="DUF2169"/>
    <property type="match status" value="1"/>
</dbReference>
<protein>
    <recommendedName>
        <fullName evidence="1">DUF2169 domain-containing protein</fullName>
    </recommendedName>
</protein>
<dbReference type="Proteomes" id="UP000195442">
    <property type="component" value="Unassembled WGS sequence"/>
</dbReference>
<dbReference type="InterPro" id="IPR018683">
    <property type="entry name" value="DUF2169"/>
</dbReference>
<evidence type="ECO:0000259" key="1">
    <source>
        <dbReference type="Pfam" id="PF09937"/>
    </source>
</evidence>
<dbReference type="OrthoDB" id="237820at2"/>
<name>A0A1R4GYV0_9GAMM</name>
<evidence type="ECO:0000313" key="2">
    <source>
        <dbReference type="EMBL" id="SJM89145.1"/>
    </source>
</evidence>
<keyword evidence="3" id="KW-1185">Reference proteome</keyword>
<gene>
    <name evidence="2" type="ORF">CRENPOLYSF2_1030020</name>
</gene>
<dbReference type="RefSeq" id="WP_087145497.1">
    <property type="nucleotide sequence ID" value="NZ_FUKJ01000006.1"/>
</dbReference>